<feature type="domain" description="Hemerythrin-like" evidence="1">
    <location>
        <begin position="11"/>
        <end position="135"/>
    </location>
</feature>
<dbReference type="EMBL" id="BBWV01000001">
    <property type="protein sequence ID" value="GAO41882.1"/>
    <property type="molecule type" value="Genomic_DNA"/>
</dbReference>
<accession>A0A0E9MVY6</accession>
<comment type="caution">
    <text evidence="2">The sequence shown here is derived from an EMBL/GenBank/DDBJ whole genome shotgun (WGS) entry which is preliminary data.</text>
</comment>
<dbReference type="STRING" id="1220578.FPE01S_01_08970"/>
<sequence length="225" mass="26202">MKRFNAFGLIHKALRAMLFDVDLELQQADWNKPEDVRQLISKLQQVLNAFEHHAYIEDNYVLPLIAGKDRHLQQELEGEHQQDKILTEALLEHIEAIQKPGNPLEKSIHANAIQYAFHAFVAFNLDHMNKEETTFNRVLWQYYSDEEIMAVNEQISKMIEPASRENGLLWMLRGCNAAEISMLMQKLEQQLPAEAFHQFRKKAVAQVPGKFRYLLQPAEPVHALY</sequence>
<organism evidence="2 3">
    <name type="scientific">Flavihumibacter petaseus NBRC 106054</name>
    <dbReference type="NCBI Taxonomy" id="1220578"/>
    <lineage>
        <taxon>Bacteria</taxon>
        <taxon>Pseudomonadati</taxon>
        <taxon>Bacteroidota</taxon>
        <taxon>Chitinophagia</taxon>
        <taxon>Chitinophagales</taxon>
        <taxon>Chitinophagaceae</taxon>
        <taxon>Flavihumibacter</taxon>
    </lineage>
</organism>
<dbReference type="Gene3D" id="1.20.120.520">
    <property type="entry name" value="nmb1532 protein domain like"/>
    <property type="match status" value="1"/>
</dbReference>
<keyword evidence="3" id="KW-1185">Reference proteome</keyword>
<gene>
    <name evidence="2" type="ORF">FPE01S_01_08970</name>
</gene>
<protein>
    <recommendedName>
        <fullName evidence="1">Hemerythrin-like domain-containing protein</fullName>
    </recommendedName>
</protein>
<evidence type="ECO:0000259" key="1">
    <source>
        <dbReference type="Pfam" id="PF01814"/>
    </source>
</evidence>
<dbReference type="Pfam" id="PF01814">
    <property type="entry name" value="Hemerythrin"/>
    <property type="match status" value="1"/>
</dbReference>
<name>A0A0E9MVY6_9BACT</name>
<evidence type="ECO:0000313" key="3">
    <source>
        <dbReference type="Proteomes" id="UP000033121"/>
    </source>
</evidence>
<reference evidence="2 3" key="1">
    <citation type="submission" date="2015-04" db="EMBL/GenBank/DDBJ databases">
        <title>Whole genome shotgun sequence of Flavihumibacter petaseus NBRC 106054.</title>
        <authorList>
            <person name="Miyazawa S."/>
            <person name="Hosoyama A."/>
            <person name="Hashimoto M."/>
            <person name="Noguchi M."/>
            <person name="Tsuchikane K."/>
            <person name="Ohji S."/>
            <person name="Yamazoe A."/>
            <person name="Ichikawa N."/>
            <person name="Kimura A."/>
            <person name="Fujita N."/>
        </authorList>
    </citation>
    <scope>NUCLEOTIDE SEQUENCE [LARGE SCALE GENOMIC DNA]</scope>
    <source>
        <strain evidence="2 3">NBRC 106054</strain>
    </source>
</reference>
<dbReference type="RefSeq" id="WP_046367665.1">
    <property type="nucleotide sequence ID" value="NZ_BBWV01000001.1"/>
</dbReference>
<evidence type="ECO:0000313" key="2">
    <source>
        <dbReference type="EMBL" id="GAO41882.1"/>
    </source>
</evidence>
<dbReference type="InterPro" id="IPR012312">
    <property type="entry name" value="Hemerythrin-like"/>
</dbReference>
<dbReference type="OrthoDB" id="5654170at2"/>
<dbReference type="AlphaFoldDB" id="A0A0E9MVY6"/>
<dbReference type="Proteomes" id="UP000033121">
    <property type="component" value="Unassembled WGS sequence"/>
</dbReference>
<proteinExistence type="predicted"/>